<comment type="caution">
    <text evidence="1">The sequence shown here is derived from an EMBL/GenBank/DDBJ whole genome shotgun (WGS) entry which is preliminary data.</text>
</comment>
<organism evidence="1 2">
    <name type="scientific">Carnobacterium divergens</name>
    <name type="common">Lactobacillus divergens</name>
    <dbReference type="NCBI Taxonomy" id="2748"/>
    <lineage>
        <taxon>Bacteria</taxon>
        <taxon>Bacillati</taxon>
        <taxon>Bacillota</taxon>
        <taxon>Bacilli</taxon>
        <taxon>Lactobacillales</taxon>
        <taxon>Carnobacteriaceae</taxon>
        <taxon>Carnobacterium</taxon>
    </lineage>
</organism>
<dbReference type="SMART" id="SM00530">
    <property type="entry name" value="HTH_XRE"/>
    <property type="match status" value="1"/>
</dbReference>
<dbReference type="Proteomes" id="UP000297938">
    <property type="component" value="Unassembled WGS sequence"/>
</dbReference>
<dbReference type="CDD" id="cd00093">
    <property type="entry name" value="HTH_XRE"/>
    <property type="match status" value="1"/>
</dbReference>
<dbReference type="RefSeq" id="WP_135017840.1">
    <property type="nucleotide sequence ID" value="NZ_CBCPKG010000002.1"/>
</dbReference>
<proteinExistence type="predicted"/>
<dbReference type="InterPro" id="IPR010982">
    <property type="entry name" value="Lambda_DNA-bd_dom_sf"/>
</dbReference>
<name>A0A7Z8G4B3_CARDV</name>
<dbReference type="PROSITE" id="PS50943">
    <property type="entry name" value="HTH_CROC1"/>
    <property type="match status" value="1"/>
</dbReference>
<dbReference type="InterPro" id="IPR001387">
    <property type="entry name" value="Cro/C1-type_HTH"/>
</dbReference>
<gene>
    <name evidence="1" type="ORF">CKN69_11860</name>
</gene>
<accession>A0A7Z8G4B3</accession>
<dbReference type="GO" id="GO:0003677">
    <property type="term" value="F:DNA binding"/>
    <property type="evidence" value="ECO:0007669"/>
    <property type="project" value="InterPro"/>
</dbReference>
<protein>
    <submittedName>
        <fullName evidence="1">Uncharacterized protein</fullName>
    </submittedName>
</protein>
<reference evidence="1 2" key="1">
    <citation type="journal article" date="2018" name="Int. J. Food Microbiol.">
        <title>Growth of Carnobacterium spp. isolated from chilled vacuum-packaged meat under relevant acidic conditions.</title>
        <authorList>
            <person name="Zhang P."/>
            <person name="Badoni M."/>
            <person name="Ganzle M."/>
            <person name="Yang X."/>
        </authorList>
    </citation>
    <scope>NUCLEOTIDE SEQUENCE [LARGE SCALE GENOMIC DNA]</scope>
    <source>
        <strain evidence="1 2">B2</strain>
    </source>
</reference>
<evidence type="ECO:0000313" key="2">
    <source>
        <dbReference type="Proteomes" id="UP000297938"/>
    </source>
</evidence>
<dbReference type="InterPro" id="IPR008003">
    <property type="entry name" value="DUF739"/>
</dbReference>
<dbReference type="SUPFAM" id="SSF47413">
    <property type="entry name" value="lambda repressor-like DNA-binding domains"/>
    <property type="match status" value="1"/>
</dbReference>
<dbReference type="EMBL" id="NRPP01000018">
    <property type="protein sequence ID" value="TFJ23597.1"/>
    <property type="molecule type" value="Genomic_DNA"/>
</dbReference>
<sequence>MLNESKIVFNHDKLRGLMREKGITQEDLAEKISISKTSLSLKLNSKVMFSPKEMLNIQKTLDINDEDFKVYFFTALIRKNEQERQTA</sequence>
<dbReference type="AlphaFoldDB" id="A0A7Z8G4B3"/>
<dbReference type="Gene3D" id="1.10.260.40">
    <property type="entry name" value="lambda repressor-like DNA-binding domains"/>
    <property type="match status" value="1"/>
</dbReference>
<dbReference type="Pfam" id="PF05339">
    <property type="entry name" value="DUF739"/>
    <property type="match status" value="1"/>
</dbReference>
<evidence type="ECO:0000313" key="1">
    <source>
        <dbReference type="EMBL" id="TFJ23597.1"/>
    </source>
</evidence>